<feature type="binding site" evidence="13">
    <location>
        <position position="227"/>
    </location>
    <ligand>
        <name>ATP</name>
        <dbReference type="ChEBI" id="CHEBI:30616"/>
    </ligand>
</feature>
<evidence type="ECO:0000313" key="17">
    <source>
        <dbReference type="Proteomes" id="UP000824175"/>
    </source>
</evidence>
<sequence length="527" mass="59608">MCSIMGYCEPDASLTIFKTGFDRTISRGPDGSRIIRTAGGLLGFHRLAIMGLDERGMQPFQMDENVVVCNGEIYGFRALKTELELKGYHFVGDSDCELLLPLYDQLGVEMFQSLDAEFALILYDGKRHAWVAARDPLGIRPLFYGYDQAGVILFASEAKNLVGICEKILPFPPGYYYDDGKWVSYRDMSQVTCYLPDQIETACTHIHDLLVEGVRKRLDADAPIGFLVSGGLDSSLVASIAARNLKKPLETFAIGMSTDAIDLKYAREVADDLGAHHHEVIITKEDVLAALEPVIACLGSYDVTTVRASIGMYLVCQYIHQHTSIRVLLTGEISDELFGYKYTDFAPDAKSFQKEAEKRIREVHLYDVLRADRCISVHSLEARVPFGDLAFVDYVMHLDPDLKMNHYHKGKYLLRRAFQEGAYLPEKILMREKAAFSDAVGHSMVDELKAYAETYYRDDEYLKNASQYQDVYPYSKEALLYREIFEKYYPGQGKMLPAYWMPNQEWEGVAVNDPSARYLSNYGDSGK</sequence>
<evidence type="ECO:0000256" key="10">
    <source>
        <dbReference type="ARBA" id="ARBA00030234"/>
    </source>
</evidence>
<accession>A0A9D1L0Z4</accession>
<feature type="domain" description="Glutamine amidotransferase type-2" evidence="15">
    <location>
        <begin position="2"/>
        <end position="182"/>
    </location>
</feature>
<dbReference type="CDD" id="cd00712">
    <property type="entry name" value="AsnB"/>
    <property type="match status" value="1"/>
</dbReference>
<evidence type="ECO:0000256" key="3">
    <source>
        <dbReference type="ARBA" id="ARBA00012737"/>
    </source>
</evidence>
<dbReference type="Pfam" id="PF13537">
    <property type="entry name" value="GATase_7"/>
    <property type="match status" value="1"/>
</dbReference>
<proteinExistence type="inferred from homology"/>
<dbReference type="CDD" id="cd01991">
    <property type="entry name" value="Asn_synthase_B_C"/>
    <property type="match status" value="1"/>
</dbReference>
<dbReference type="InterPro" id="IPR014729">
    <property type="entry name" value="Rossmann-like_a/b/a_fold"/>
</dbReference>
<evidence type="ECO:0000259" key="15">
    <source>
        <dbReference type="PROSITE" id="PS51278"/>
    </source>
</evidence>
<evidence type="ECO:0000256" key="4">
    <source>
        <dbReference type="ARBA" id="ARBA00022598"/>
    </source>
</evidence>
<feature type="site" description="Important for beta-aspartyl-AMP intermediate formation" evidence="14">
    <location>
        <position position="332"/>
    </location>
</feature>
<evidence type="ECO:0000256" key="13">
    <source>
        <dbReference type="PIRSR" id="PIRSR001589-2"/>
    </source>
</evidence>
<evidence type="ECO:0000256" key="5">
    <source>
        <dbReference type="ARBA" id="ARBA00022605"/>
    </source>
</evidence>
<feature type="active site" description="For GATase activity" evidence="12">
    <location>
        <position position="2"/>
    </location>
</feature>
<evidence type="ECO:0000256" key="11">
    <source>
        <dbReference type="ARBA" id="ARBA00048741"/>
    </source>
</evidence>
<keyword evidence="7 13" id="KW-0067">ATP-binding</keyword>
<comment type="similarity">
    <text evidence="2">Belongs to the asparagine synthetase family.</text>
</comment>
<dbReference type="InterPro" id="IPR033738">
    <property type="entry name" value="AsnB_N"/>
</dbReference>
<feature type="binding site" evidence="13">
    <location>
        <position position="95"/>
    </location>
    <ligand>
        <name>L-glutamine</name>
        <dbReference type="ChEBI" id="CHEBI:58359"/>
    </ligand>
</feature>
<dbReference type="NCBIfam" id="NF006949">
    <property type="entry name" value="PRK09431.1"/>
    <property type="match status" value="1"/>
</dbReference>
<dbReference type="PANTHER" id="PTHR11772:SF23">
    <property type="entry name" value="ASPARAGINE SYNTHETASE [GLUTAMINE-HYDROLYZING]"/>
    <property type="match status" value="1"/>
</dbReference>
<reference evidence="16" key="1">
    <citation type="submission" date="2020-10" db="EMBL/GenBank/DDBJ databases">
        <authorList>
            <person name="Gilroy R."/>
        </authorList>
    </citation>
    <scope>NUCLEOTIDE SEQUENCE</scope>
    <source>
        <strain evidence="16">CHK195-11698</strain>
    </source>
</reference>
<feature type="binding site" evidence="13">
    <location>
        <position position="254"/>
    </location>
    <ligand>
        <name>ATP</name>
        <dbReference type="ChEBI" id="CHEBI:30616"/>
    </ligand>
</feature>
<comment type="catalytic activity">
    <reaction evidence="11">
        <text>L-aspartate + L-glutamine + ATP + H2O = L-asparagine + L-glutamate + AMP + diphosphate + H(+)</text>
        <dbReference type="Rhea" id="RHEA:12228"/>
        <dbReference type="ChEBI" id="CHEBI:15377"/>
        <dbReference type="ChEBI" id="CHEBI:15378"/>
        <dbReference type="ChEBI" id="CHEBI:29985"/>
        <dbReference type="ChEBI" id="CHEBI:29991"/>
        <dbReference type="ChEBI" id="CHEBI:30616"/>
        <dbReference type="ChEBI" id="CHEBI:33019"/>
        <dbReference type="ChEBI" id="CHEBI:58048"/>
        <dbReference type="ChEBI" id="CHEBI:58359"/>
        <dbReference type="ChEBI" id="CHEBI:456215"/>
        <dbReference type="EC" id="6.3.5.4"/>
    </reaction>
</comment>
<dbReference type="InterPro" id="IPR050795">
    <property type="entry name" value="Asn_Synthetase"/>
</dbReference>
<dbReference type="GO" id="GO:0005829">
    <property type="term" value="C:cytosol"/>
    <property type="evidence" value="ECO:0007669"/>
    <property type="project" value="TreeGrafter"/>
</dbReference>
<dbReference type="GO" id="GO:0005524">
    <property type="term" value="F:ATP binding"/>
    <property type="evidence" value="ECO:0007669"/>
    <property type="project" value="UniProtKB-KW"/>
</dbReference>
<dbReference type="SUPFAM" id="SSF52402">
    <property type="entry name" value="Adenine nucleotide alpha hydrolases-like"/>
    <property type="match status" value="1"/>
</dbReference>
<dbReference type="InterPro" id="IPR017932">
    <property type="entry name" value="GATase_2_dom"/>
</dbReference>
<evidence type="ECO:0000313" key="16">
    <source>
        <dbReference type="EMBL" id="HIU14260.1"/>
    </source>
</evidence>
<dbReference type="Gene3D" id="3.60.20.10">
    <property type="entry name" value="Glutamine Phosphoribosylpyrophosphate, subunit 1, domain 1"/>
    <property type="match status" value="1"/>
</dbReference>
<dbReference type="NCBIfam" id="TIGR01536">
    <property type="entry name" value="asn_synth_AEB"/>
    <property type="match status" value="1"/>
</dbReference>
<evidence type="ECO:0000256" key="2">
    <source>
        <dbReference type="ARBA" id="ARBA00005752"/>
    </source>
</evidence>
<dbReference type="EMBL" id="DVMJ01000079">
    <property type="protein sequence ID" value="HIU14260.1"/>
    <property type="molecule type" value="Genomic_DNA"/>
</dbReference>
<keyword evidence="8 12" id="KW-0061">Asparagine biosynthesis</keyword>
<dbReference type="InterPro" id="IPR001962">
    <property type="entry name" value="Asn_synthase"/>
</dbReference>
<evidence type="ECO:0000256" key="1">
    <source>
        <dbReference type="ARBA" id="ARBA00005187"/>
    </source>
</evidence>
<evidence type="ECO:0000256" key="7">
    <source>
        <dbReference type="ARBA" id="ARBA00022840"/>
    </source>
</evidence>
<evidence type="ECO:0000256" key="8">
    <source>
        <dbReference type="ARBA" id="ARBA00022888"/>
    </source>
</evidence>
<dbReference type="PROSITE" id="PS51278">
    <property type="entry name" value="GATASE_TYPE_2"/>
    <property type="match status" value="1"/>
</dbReference>
<evidence type="ECO:0000256" key="14">
    <source>
        <dbReference type="PIRSR" id="PIRSR001589-3"/>
    </source>
</evidence>
<dbReference type="InterPro" id="IPR006426">
    <property type="entry name" value="Asn_synth_AEB"/>
</dbReference>
<dbReference type="PIRSF" id="PIRSF001589">
    <property type="entry name" value="Asn_synthetase_glu-h"/>
    <property type="match status" value="1"/>
</dbReference>
<keyword evidence="6 13" id="KW-0547">Nucleotide-binding</keyword>
<keyword evidence="4 16" id="KW-0436">Ligase</keyword>
<dbReference type="SUPFAM" id="SSF56235">
    <property type="entry name" value="N-terminal nucleophile aminohydrolases (Ntn hydrolases)"/>
    <property type="match status" value="1"/>
</dbReference>
<dbReference type="AlphaFoldDB" id="A0A9D1L0Z4"/>
<comment type="pathway">
    <text evidence="1">Amino-acid biosynthesis; L-asparagine biosynthesis; L-asparagine from L-aspartate (L-Gln route): step 1/1.</text>
</comment>
<dbReference type="GO" id="GO:0006529">
    <property type="term" value="P:asparagine biosynthetic process"/>
    <property type="evidence" value="ECO:0007669"/>
    <property type="project" value="UniProtKB-KW"/>
</dbReference>
<dbReference type="PANTHER" id="PTHR11772">
    <property type="entry name" value="ASPARAGINE SYNTHETASE"/>
    <property type="match status" value="1"/>
</dbReference>
<keyword evidence="9 12" id="KW-0315">Glutamine amidotransferase</keyword>
<dbReference type="GO" id="GO:0004066">
    <property type="term" value="F:asparagine synthase (glutamine-hydrolyzing) activity"/>
    <property type="evidence" value="ECO:0007669"/>
    <property type="project" value="UniProtKB-EC"/>
</dbReference>
<dbReference type="Proteomes" id="UP000824175">
    <property type="component" value="Unassembled WGS sequence"/>
</dbReference>
<comment type="caution">
    <text evidence="16">The sequence shown here is derived from an EMBL/GenBank/DDBJ whole genome shotgun (WGS) entry which is preliminary data.</text>
</comment>
<dbReference type="InterPro" id="IPR029055">
    <property type="entry name" value="Ntn_hydrolases_N"/>
</dbReference>
<dbReference type="Pfam" id="PF00733">
    <property type="entry name" value="Asn_synthase"/>
    <property type="match status" value="2"/>
</dbReference>
<name>A0A9D1L0Z4_9FIRM</name>
<evidence type="ECO:0000256" key="9">
    <source>
        <dbReference type="ARBA" id="ARBA00022962"/>
    </source>
</evidence>
<evidence type="ECO:0000256" key="12">
    <source>
        <dbReference type="PIRSR" id="PIRSR001589-1"/>
    </source>
</evidence>
<organism evidence="16 17">
    <name type="scientific">Candidatus Fimiplasma intestinipullorum</name>
    <dbReference type="NCBI Taxonomy" id="2840825"/>
    <lineage>
        <taxon>Bacteria</taxon>
        <taxon>Bacillati</taxon>
        <taxon>Bacillota</taxon>
        <taxon>Clostridia</taxon>
        <taxon>Eubacteriales</taxon>
        <taxon>Candidatus Fimiplasma</taxon>
    </lineage>
</organism>
<reference evidence="16" key="2">
    <citation type="journal article" date="2021" name="PeerJ">
        <title>Extensive microbial diversity within the chicken gut microbiome revealed by metagenomics and culture.</title>
        <authorList>
            <person name="Gilroy R."/>
            <person name="Ravi A."/>
            <person name="Getino M."/>
            <person name="Pursley I."/>
            <person name="Horton D.L."/>
            <person name="Alikhan N.F."/>
            <person name="Baker D."/>
            <person name="Gharbi K."/>
            <person name="Hall N."/>
            <person name="Watson M."/>
            <person name="Adriaenssens E.M."/>
            <person name="Foster-Nyarko E."/>
            <person name="Jarju S."/>
            <person name="Secka A."/>
            <person name="Antonio M."/>
            <person name="Oren A."/>
            <person name="Chaudhuri R.R."/>
            <person name="La Ragione R."/>
            <person name="Hildebrand F."/>
            <person name="Pallen M.J."/>
        </authorList>
    </citation>
    <scope>NUCLEOTIDE SEQUENCE</scope>
    <source>
        <strain evidence="16">CHK195-11698</strain>
    </source>
</reference>
<gene>
    <name evidence="16" type="primary">asnB</name>
    <name evidence="16" type="ORF">IAD15_09350</name>
</gene>
<dbReference type="EC" id="6.3.5.4" evidence="3"/>
<dbReference type="Gene3D" id="3.40.50.620">
    <property type="entry name" value="HUPs"/>
    <property type="match status" value="1"/>
</dbReference>
<protein>
    <recommendedName>
        <fullName evidence="3">asparagine synthase (glutamine-hydrolyzing)</fullName>
        <ecNumber evidence="3">6.3.5.4</ecNumber>
    </recommendedName>
    <alternativeName>
        <fullName evidence="10">Glutamine-dependent asparagine synthetase</fullName>
    </alternativeName>
</protein>
<keyword evidence="5 12" id="KW-0028">Amino-acid biosynthesis</keyword>
<evidence type="ECO:0000256" key="6">
    <source>
        <dbReference type="ARBA" id="ARBA00022741"/>
    </source>
</evidence>